<reference evidence="2" key="1">
    <citation type="submission" date="2016-02" db="EMBL/GenBank/DDBJ databases">
        <authorList>
            <person name="Wibberg D."/>
        </authorList>
    </citation>
    <scope>NUCLEOTIDE SEQUENCE [LARGE SCALE GENOMIC DNA]</scope>
</reference>
<accession>A0A1C3PHK9</accession>
<organism evidence="1 2">
    <name type="scientific">Candidatus Protofrankia californiensis</name>
    <dbReference type="NCBI Taxonomy" id="1839754"/>
    <lineage>
        <taxon>Bacteria</taxon>
        <taxon>Bacillati</taxon>
        <taxon>Actinomycetota</taxon>
        <taxon>Actinomycetes</taxon>
        <taxon>Frankiales</taxon>
        <taxon>Frankiaceae</taxon>
        <taxon>Protofrankia</taxon>
    </lineage>
</organism>
<evidence type="ECO:0000313" key="2">
    <source>
        <dbReference type="Proteomes" id="UP000199013"/>
    </source>
</evidence>
<proteinExistence type="predicted"/>
<dbReference type="EMBL" id="FLUV01002717">
    <property type="protein sequence ID" value="SBW29158.1"/>
    <property type="molecule type" value="Genomic_DNA"/>
</dbReference>
<sequence length="81" mass="7912">MEGFLGAEGVGVTRAEDPAAAGQNVLTKGAGILILTEFAQIDGEVVGRGEGVGVVGPEDATAPSEGVLAEFVGGLVVTEGT</sequence>
<evidence type="ECO:0000313" key="1">
    <source>
        <dbReference type="EMBL" id="SBW29158.1"/>
    </source>
</evidence>
<keyword evidence="2" id="KW-1185">Reference proteome</keyword>
<name>A0A1C3PHK9_9ACTN</name>
<protein>
    <submittedName>
        <fullName evidence="1">Uncharacterized protein</fullName>
    </submittedName>
</protein>
<dbReference type="Proteomes" id="UP000199013">
    <property type="component" value="Unassembled WGS sequence"/>
</dbReference>
<gene>
    <name evidence="1" type="ORF">FDG2_6528</name>
</gene>
<dbReference type="AlphaFoldDB" id="A0A1C3PHK9"/>